<sequence length="80" mass="8745">MKDILLFGVTREIVGGATVRISEEEFPKDVASLKAMLMEKYPPLKEIISLRIAVNNEFAKDELTIGSEDEIALIPPVSGG</sequence>
<proteinExistence type="inferred from homology"/>
<dbReference type="InterPro" id="IPR044672">
    <property type="entry name" value="MOCS2A"/>
</dbReference>
<dbReference type="PANTHER" id="PTHR33359">
    <property type="entry name" value="MOLYBDOPTERIN SYNTHASE SULFUR CARRIER SUBUNIT"/>
    <property type="match status" value="1"/>
</dbReference>
<accession>A0A4S3M607</accession>
<protein>
    <recommendedName>
        <fullName evidence="3">Molybdopterin synthase sulfur carrier subunit</fullName>
    </recommendedName>
</protein>
<dbReference type="Pfam" id="PF02597">
    <property type="entry name" value="ThiS"/>
    <property type="match status" value="1"/>
</dbReference>
<dbReference type="GO" id="GO:1990133">
    <property type="term" value="C:molybdopterin adenylyltransferase complex"/>
    <property type="evidence" value="ECO:0007669"/>
    <property type="project" value="TreeGrafter"/>
</dbReference>
<keyword evidence="1" id="KW-0547">Nucleotide-binding</keyword>
<dbReference type="SUPFAM" id="SSF54285">
    <property type="entry name" value="MoaD/ThiS"/>
    <property type="match status" value="1"/>
</dbReference>
<evidence type="ECO:0000313" key="4">
    <source>
        <dbReference type="EMBL" id="THD69821.1"/>
    </source>
</evidence>
<evidence type="ECO:0000313" key="5">
    <source>
        <dbReference type="Proteomes" id="UP000305939"/>
    </source>
</evidence>
<gene>
    <name evidence="4" type="ORF">E7Z59_05710</name>
</gene>
<evidence type="ECO:0000256" key="1">
    <source>
        <dbReference type="ARBA" id="ARBA00022741"/>
    </source>
</evidence>
<dbReference type="EMBL" id="SSMC01000001">
    <property type="protein sequence ID" value="THD69821.1"/>
    <property type="molecule type" value="Genomic_DNA"/>
</dbReference>
<name>A0A4S3M607_9FLAO</name>
<evidence type="ECO:0000256" key="3">
    <source>
        <dbReference type="ARBA" id="ARBA00024247"/>
    </source>
</evidence>
<dbReference type="AlphaFoldDB" id="A0A4S3M607"/>
<dbReference type="RefSeq" id="WP_136335312.1">
    <property type="nucleotide sequence ID" value="NZ_QXMP01000002.1"/>
</dbReference>
<dbReference type="GO" id="GO:0006777">
    <property type="term" value="P:Mo-molybdopterin cofactor biosynthetic process"/>
    <property type="evidence" value="ECO:0007669"/>
    <property type="project" value="InterPro"/>
</dbReference>
<comment type="caution">
    <text evidence="4">The sequence shown here is derived from an EMBL/GenBank/DDBJ whole genome shotgun (WGS) entry which is preliminary data.</text>
</comment>
<dbReference type="InterPro" id="IPR003749">
    <property type="entry name" value="ThiS/MoaD-like"/>
</dbReference>
<dbReference type="Proteomes" id="UP000305939">
    <property type="component" value="Unassembled WGS sequence"/>
</dbReference>
<dbReference type="GO" id="GO:0000166">
    <property type="term" value="F:nucleotide binding"/>
    <property type="evidence" value="ECO:0007669"/>
    <property type="project" value="UniProtKB-KW"/>
</dbReference>
<comment type="similarity">
    <text evidence="2">Belongs to the MoaD family.</text>
</comment>
<organism evidence="4 5">
    <name type="scientific">Robertkochia marina</name>
    <dbReference type="NCBI Taxonomy" id="1227945"/>
    <lineage>
        <taxon>Bacteria</taxon>
        <taxon>Pseudomonadati</taxon>
        <taxon>Bacteroidota</taxon>
        <taxon>Flavobacteriia</taxon>
        <taxon>Flavobacteriales</taxon>
        <taxon>Flavobacteriaceae</taxon>
        <taxon>Robertkochia</taxon>
    </lineage>
</organism>
<keyword evidence="5" id="KW-1185">Reference proteome</keyword>
<dbReference type="CDD" id="cd00754">
    <property type="entry name" value="Ubl_MoaD"/>
    <property type="match status" value="1"/>
</dbReference>
<evidence type="ECO:0000256" key="2">
    <source>
        <dbReference type="ARBA" id="ARBA00024200"/>
    </source>
</evidence>
<dbReference type="InterPro" id="IPR012675">
    <property type="entry name" value="Beta-grasp_dom_sf"/>
</dbReference>
<reference evidence="4 5" key="1">
    <citation type="submission" date="2019-04" db="EMBL/GenBank/DDBJ databases">
        <title>Draft genome sequence of Robertkochia marina CC-AMO-30D.</title>
        <authorList>
            <person name="Hameed A."/>
            <person name="Lin S.-Y."/>
            <person name="Shahina M."/>
            <person name="Lai W.-A."/>
            <person name="Young C.-C."/>
        </authorList>
    </citation>
    <scope>NUCLEOTIDE SEQUENCE [LARGE SCALE GENOMIC DNA]</scope>
    <source>
        <strain evidence="4 5">CC-AMO-30D</strain>
    </source>
</reference>
<dbReference type="PANTHER" id="PTHR33359:SF1">
    <property type="entry name" value="MOLYBDOPTERIN SYNTHASE SULFUR CARRIER SUBUNIT"/>
    <property type="match status" value="1"/>
</dbReference>
<dbReference type="Gene3D" id="3.10.20.30">
    <property type="match status" value="1"/>
</dbReference>
<dbReference type="OrthoDB" id="598356at2"/>
<dbReference type="InterPro" id="IPR016155">
    <property type="entry name" value="Mopterin_synth/thiamin_S_b"/>
</dbReference>